<evidence type="ECO:0000313" key="1">
    <source>
        <dbReference type="EMBL" id="GAH90457.1"/>
    </source>
</evidence>
<dbReference type="EMBL" id="BARV01002228">
    <property type="protein sequence ID" value="GAH90457.1"/>
    <property type="molecule type" value="Genomic_DNA"/>
</dbReference>
<reference evidence="1" key="1">
    <citation type="journal article" date="2014" name="Front. Microbiol.">
        <title>High frequency of phylogenetically diverse reductive dehalogenase-homologous genes in deep subseafloor sedimentary metagenomes.</title>
        <authorList>
            <person name="Kawai M."/>
            <person name="Futagami T."/>
            <person name="Toyoda A."/>
            <person name="Takaki Y."/>
            <person name="Nishi S."/>
            <person name="Hori S."/>
            <person name="Arai W."/>
            <person name="Tsubouchi T."/>
            <person name="Morono Y."/>
            <person name="Uchiyama I."/>
            <person name="Ito T."/>
            <person name="Fujiyama A."/>
            <person name="Inagaki F."/>
            <person name="Takami H."/>
        </authorList>
    </citation>
    <scope>NUCLEOTIDE SEQUENCE</scope>
    <source>
        <strain evidence="1">Expedition CK06-06</strain>
    </source>
</reference>
<accession>X1J935</accession>
<organism evidence="1">
    <name type="scientific">marine sediment metagenome</name>
    <dbReference type="NCBI Taxonomy" id="412755"/>
    <lineage>
        <taxon>unclassified sequences</taxon>
        <taxon>metagenomes</taxon>
        <taxon>ecological metagenomes</taxon>
    </lineage>
</organism>
<proteinExistence type="predicted"/>
<gene>
    <name evidence="1" type="ORF">S06H3_05887</name>
</gene>
<sequence>MTKFKVDNLVRVKPMKEIAPRYWNAIGPIVAVTPNIHHPYGVPIKGVVRCFFEDEMEKI</sequence>
<comment type="caution">
    <text evidence="1">The sequence shown here is derived from an EMBL/GenBank/DDBJ whole genome shotgun (WGS) entry which is preliminary data.</text>
</comment>
<dbReference type="AlphaFoldDB" id="X1J935"/>
<name>X1J935_9ZZZZ</name>
<protein>
    <submittedName>
        <fullName evidence="1">Uncharacterized protein</fullName>
    </submittedName>
</protein>